<evidence type="ECO:0000256" key="1">
    <source>
        <dbReference type="ARBA" id="ARBA00005189"/>
    </source>
</evidence>
<keyword evidence="4" id="KW-1133">Transmembrane helix</keyword>
<evidence type="ECO:0000256" key="3">
    <source>
        <dbReference type="ARBA" id="ARBA00023315"/>
    </source>
</evidence>
<dbReference type="KEGG" id="abac:LuPra_03011"/>
<dbReference type="PANTHER" id="PTHR10434">
    <property type="entry name" value="1-ACYL-SN-GLYCEROL-3-PHOSPHATE ACYLTRANSFERASE"/>
    <property type="match status" value="1"/>
</dbReference>
<dbReference type="InterPro" id="IPR002123">
    <property type="entry name" value="Plipid/glycerol_acylTrfase"/>
</dbReference>
<comment type="pathway">
    <text evidence="1">Lipid metabolism.</text>
</comment>
<proteinExistence type="predicted"/>
<evidence type="ECO:0000259" key="5">
    <source>
        <dbReference type="SMART" id="SM00563"/>
    </source>
</evidence>
<feature type="transmembrane region" description="Helical" evidence="4">
    <location>
        <begin position="41"/>
        <end position="62"/>
    </location>
</feature>
<dbReference type="SMART" id="SM00563">
    <property type="entry name" value="PlsC"/>
    <property type="match status" value="1"/>
</dbReference>
<name>A0A143PMF8_LUTPR</name>
<evidence type="ECO:0000256" key="2">
    <source>
        <dbReference type="ARBA" id="ARBA00022679"/>
    </source>
</evidence>
<dbReference type="CDD" id="cd07989">
    <property type="entry name" value="LPLAT_AGPAT-like"/>
    <property type="match status" value="1"/>
</dbReference>
<dbReference type="EMBL" id="CP015136">
    <property type="protein sequence ID" value="AMY09785.1"/>
    <property type="molecule type" value="Genomic_DNA"/>
</dbReference>
<dbReference type="Pfam" id="PF01553">
    <property type="entry name" value="Acyltransferase"/>
    <property type="match status" value="1"/>
</dbReference>
<dbReference type="GO" id="GO:0003841">
    <property type="term" value="F:1-acylglycerol-3-phosphate O-acyltransferase activity"/>
    <property type="evidence" value="ECO:0007669"/>
    <property type="project" value="UniProtKB-EC"/>
</dbReference>
<keyword evidence="4" id="KW-0812">Transmembrane</keyword>
<dbReference type="SUPFAM" id="SSF69593">
    <property type="entry name" value="Glycerol-3-phosphate (1)-acyltransferase"/>
    <property type="match status" value="1"/>
</dbReference>
<reference evidence="7" key="2">
    <citation type="submission" date="2016-04" db="EMBL/GenBank/DDBJ databases">
        <title>First Complete Genome Sequence of a Subdivision 6 Acidobacterium.</title>
        <authorList>
            <person name="Huang S."/>
            <person name="Vieira S."/>
            <person name="Bunk B."/>
            <person name="Riedel T."/>
            <person name="Sproeer C."/>
            <person name="Overmann J."/>
        </authorList>
    </citation>
    <scope>NUCLEOTIDE SEQUENCE [LARGE SCALE GENOMIC DNA]</scope>
    <source>
        <strain evidence="7">DSM 100886 HEG_-6_39</strain>
    </source>
</reference>
<dbReference type="GO" id="GO:0006654">
    <property type="term" value="P:phosphatidic acid biosynthetic process"/>
    <property type="evidence" value="ECO:0007669"/>
    <property type="project" value="TreeGrafter"/>
</dbReference>
<reference evidence="6 7" key="1">
    <citation type="journal article" date="2016" name="Genome Announc.">
        <title>First Complete Genome Sequence of a Subdivision 6 Acidobacterium Strain.</title>
        <authorList>
            <person name="Huang S."/>
            <person name="Vieira S."/>
            <person name="Bunk B."/>
            <person name="Riedel T."/>
            <person name="Sproer C."/>
            <person name="Overmann J."/>
        </authorList>
    </citation>
    <scope>NUCLEOTIDE SEQUENCE [LARGE SCALE GENOMIC DNA]</scope>
    <source>
        <strain evidence="7">DSM 100886 HEG_-6_39</strain>
    </source>
</reference>
<feature type="transmembrane region" description="Helical" evidence="4">
    <location>
        <begin position="12"/>
        <end position="35"/>
    </location>
</feature>
<dbReference type="RefSeq" id="WP_110171503.1">
    <property type="nucleotide sequence ID" value="NZ_CP015136.1"/>
</dbReference>
<keyword evidence="3 6" id="KW-0012">Acyltransferase</keyword>
<keyword evidence="4" id="KW-0472">Membrane</keyword>
<protein>
    <submittedName>
        <fullName evidence="6">1-acyl-sn-glycerol-3-phosphate acyltransferase</fullName>
        <ecNumber evidence="6">2.3.1.51</ecNumber>
    </submittedName>
</protein>
<keyword evidence="2 6" id="KW-0808">Transferase</keyword>
<feature type="domain" description="Phospholipid/glycerol acyltransferase" evidence="5">
    <location>
        <begin position="74"/>
        <end position="191"/>
    </location>
</feature>
<dbReference type="PANTHER" id="PTHR10434:SF11">
    <property type="entry name" value="1-ACYL-SN-GLYCEROL-3-PHOSPHATE ACYLTRANSFERASE"/>
    <property type="match status" value="1"/>
</dbReference>
<dbReference type="EC" id="2.3.1.51" evidence="6"/>
<dbReference type="STRING" id="1855912.LuPra_03011"/>
<organism evidence="6 7">
    <name type="scientific">Luteitalea pratensis</name>
    <dbReference type="NCBI Taxonomy" id="1855912"/>
    <lineage>
        <taxon>Bacteria</taxon>
        <taxon>Pseudomonadati</taxon>
        <taxon>Acidobacteriota</taxon>
        <taxon>Vicinamibacteria</taxon>
        <taxon>Vicinamibacterales</taxon>
        <taxon>Vicinamibacteraceae</taxon>
        <taxon>Luteitalea</taxon>
    </lineage>
</organism>
<dbReference type="AlphaFoldDB" id="A0A143PMF8"/>
<accession>A0A143PMF8</accession>
<dbReference type="Proteomes" id="UP000076079">
    <property type="component" value="Chromosome"/>
</dbReference>
<keyword evidence="7" id="KW-1185">Reference proteome</keyword>
<evidence type="ECO:0000313" key="7">
    <source>
        <dbReference type="Proteomes" id="UP000076079"/>
    </source>
</evidence>
<gene>
    <name evidence="6" type="primary">plsC_1</name>
    <name evidence="6" type="ORF">LuPra_03011</name>
</gene>
<dbReference type="OrthoDB" id="9803035at2"/>
<evidence type="ECO:0000256" key="4">
    <source>
        <dbReference type="SAM" id="Phobius"/>
    </source>
</evidence>
<sequence>MSTLITAVRSLVAYVFVIAYLVIIGAPALLIGIATNTHRHLIVLAVACIRIALGILGIRVMVAGGEHIQRGRAALYAVNHASNVEPPIIFAVLRELTPRLKVVYKAVLRKLPILGRGFDAVGFVPIERENRERATQAIDQAARSVQSGNSLLMFPEGTRSRTGELLPFKKGAFVLAIKVQAPVVPTAIFGAARAMRPGSPLIWPTTVRVHFGAPVETAGLELADRDTLAQRVRGEVAHLLDDAARADGGTSGSL</sequence>
<evidence type="ECO:0000313" key="6">
    <source>
        <dbReference type="EMBL" id="AMY09785.1"/>
    </source>
</evidence>